<protein>
    <submittedName>
        <fullName evidence="1">Uncharacterized protein</fullName>
    </submittedName>
</protein>
<organism evidence="1">
    <name type="scientific">viral metagenome</name>
    <dbReference type="NCBI Taxonomy" id="1070528"/>
    <lineage>
        <taxon>unclassified sequences</taxon>
        <taxon>metagenomes</taxon>
        <taxon>organismal metagenomes</taxon>
    </lineage>
</organism>
<accession>A0A6C0BCL0</accession>
<proteinExistence type="predicted"/>
<sequence>MSSTLKPSHFWPATRARNFAKKLNPSLGRQTFDTNIRYLASLYDVSPEEFLEVNPLDFSKKIGLSYPEVRALIDRYDIGECEDLYMDVKRMREEPVDKPVEEKIDDDISAWTCTIV</sequence>
<dbReference type="AlphaFoldDB" id="A0A6C0BCL0"/>
<dbReference type="EMBL" id="MN739110">
    <property type="protein sequence ID" value="QHS89481.1"/>
    <property type="molecule type" value="Genomic_DNA"/>
</dbReference>
<reference evidence="1" key="1">
    <citation type="journal article" date="2020" name="Nature">
        <title>Giant virus diversity and host interactions through global metagenomics.</title>
        <authorList>
            <person name="Schulz F."/>
            <person name="Roux S."/>
            <person name="Paez-Espino D."/>
            <person name="Jungbluth S."/>
            <person name="Walsh D.A."/>
            <person name="Denef V.J."/>
            <person name="McMahon K.D."/>
            <person name="Konstantinidis K.T."/>
            <person name="Eloe-Fadrosh E.A."/>
            <person name="Kyrpides N.C."/>
            <person name="Woyke T."/>
        </authorList>
    </citation>
    <scope>NUCLEOTIDE SEQUENCE</scope>
    <source>
        <strain evidence="1">GVMAG-M-3300010158-60</strain>
    </source>
</reference>
<evidence type="ECO:0000313" key="1">
    <source>
        <dbReference type="EMBL" id="QHS89481.1"/>
    </source>
</evidence>
<name>A0A6C0BCL0_9ZZZZ</name>